<reference evidence="1" key="1">
    <citation type="journal article" date="2014" name="Nat. Commun.">
        <title>The tobacco genome sequence and its comparison with those of tomato and potato.</title>
        <authorList>
            <person name="Sierro N."/>
            <person name="Battey J.N."/>
            <person name="Ouadi S."/>
            <person name="Bakaher N."/>
            <person name="Bovet L."/>
            <person name="Willig A."/>
            <person name="Goepfert S."/>
            <person name="Peitsch M.C."/>
            <person name="Ivanov N.V."/>
        </authorList>
    </citation>
    <scope>NUCLEOTIDE SEQUENCE [LARGE SCALE GENOMIC DNA]</scope>
</reference>
<reference evidence="2" key="2">
    <citation type="submission" date="2025-08" db="UniProtKB">
        <authorList>
            <consortium name="RefSeq"/>
        </authorList>
    </citation>
    <scope>IDENTIFICATION</scope>
    <source>
        <tissue evidence="2">Leaf</tissue>
    </source>
</reference>
<keyword evidence="1" id="KW-1185">Reference proteome</keyword>
<protein>
    <submittedName>
        <fullName evidence="2">Uncharacterized protein LOC142165188</fullName>
    </submittedName>
</protein>
<gene>
    <name evidence="2" type="primary">LOC142165188</name>
</gene>
<evidence type="ECO:0000313" key="1">
    <source>
        <dbReference type="Proteomes" id="UP000790787"/>
    </source>
</evidence>
<evidence type="ECO:0000313" key="2">
    <source>
        <dbReference type="RefSeq" id="XP_075079900.1"/>
    </source>
</evidence>
<dbReference type="Proteomes" id="UP000790787">
    <property type="component" value="Chromosome 10"/>
</dbReference>
<proteinExistence type="predicted"/>
<organism evidence="1 2">
    <name type="scientific">Nicotiana tabacum</name>
    <name type="common">Common tobacco</name>
    <dbReference type="NCBI Taxonomy" id="4097"/>
    <lineage>
        <taxon>Eukaryota</taxon>
        <taxon>Viridiplantae</taxon>
        <taxon>Streptophyta</taxon>
        <taxon>Embryophyta</taxon>
        <taxon>Tracheophyta</taxon>
        <taxon>Spermatophyta</taxon>
        <taxon>Magnoliopsida</taxon>
        <taxon>eudicotyledons</taxon>
        <taxon>Gunneridae</taxon>
        <taxon>Pentapetalae</taxon>
        <taxon>asterids</taxon>
        <taxon>lamiids</taxon>
        <taxon>Solanales</taxon>
        <taxon>Solanaceae</taxon>
        <taxon>Nicotianoideae</taxon>
        <taxon>Nicotianeae</taxon>
        <taxon>Nicotiana</taxon>
    </lineage>
</organism>
<sequence length="132" mass="15403">MDVRALANRFMRLDVSEPSQILDCVVAQSSLLERIKSRQFDDPHLLVLKDTVQLGGVKEVVIEDEAIMRLQGRICIPNVNGLRELIHEETHSLRYSIHPGVKRMYLDLKQHYWWRKIKKDVVSHISQCLNCQ</sequence>
<dbReference type="RefSeq" id="XP_075079900.1">
    <property type="nucleotide sequence ID" value="XM_075223799.1"/>
</dbReference>
<accession>A0AC58S4N2</accession>
<name>A0AC58S4N2_TOBAC</name>